<feature type="compositionally biased region" description="Pro residues" evidence="1">
    <location>
        <begin position="160"/>
        <end position="179"/>
    </location>
</feature>
<evidence type="ECO:0000313" key="3">
    <source>
        <dbReference type="EMBL" id="ADH90626.1"/>
    </source>
</evidence>
<keyword evidence="2" id="KW-1133">Transmembrane helix</keyword>
<dbReference type="HOGENOM" id="CLU_136035_0_0_5"/>
<sequence>MDWLLRLLLRLIVVPLGMVAGFVATMLVVLIGYWRLGDVLADISPDQAVATFDTLAVASYLLMIVSLSMWAVATIGILFAEAFAIRSWIFHVANGAVSAWLATSVFAPYDRAPSDFNGDLYIVAAGLAGGLAYWLVAGWSSGFWKPVGRATSLPPSAATTPPPPAATAGSPPPAGPPAP</sequence>
<reference evidence="3 4" key="1">
    <citation type="journal article" date="2012" name="Stand. Genomic Sci.">
        <title>Complete genome sequence of the facultatively chemolithoautotrophic and methylotrophic alpha Proteobacterium Starkeya novella type strain (ATCC 8093(T)).</title>
        <authorList>
            <person name="Kappler U."/>
            <person name="Davenport K."/>
            <person name="Beatson S."/>
            <person name="Lucas S."/>
            <person name="Lapidus A."/>
            <person name="Copeland A."/>
            <person name="Berry K.W."/>
            <person name="Glavina Del Rio T."/>
            <person name="Hammon N."/>
            <person name="Dalin E."/>
            <person name="Tice H."/>
            <person name="Pitluck S."/>
            <person name="Richardson P."/>
            <person name="Bruce D."/>
            <person name="Goodwin L.A."/>
            <person name="Han C."/>
            <person name="Tapia R."/>
            <person name="Detter J.C."/>
            <person name="Chang Y.J."/>
            <person name="Jeffries C.D."/>
            <person name="Land M."/>
            <person name="Hauser L."/>
            <person name="Kyrpides N.C."/>
            <person name="Goker M."/>
            <person name="Ivanova N."/>
            <person name="Klenk H.P."/>
            <person name="Woyke T."/>
        </authorList>
    </citation>
    <scope>NUCLEOTIDE SEQUENCE [LARGE SCALE GENOMIC DNA]</scope>
    <source>
        <strain evidence="4">ATCC 8093 / DSM 506 / JCM 20403 / CCM 1077 / IAM 12100 / NBRC 12443 / NCIMB 10456</strain>
    </source>
</reference>
<feature type="region of interest" description="Disordered" evidence="1">
    <location>
        <begin position="152"/>
        <end position="179"/>
    </location>
</feature>
<keyword evidence="2" id="KW-0472">Membrane</keyword>
<dbReference type="EMBL" id="CP002026">
    <property type="protein sequence ID" value="ADH90626.1"/>
    <property type="molecule type" value="Genomic_DNA"/>
</dbReference>
<keyword evidence="4" id="KW-1185">Reference proteome</keyword>
<protein>
    <submittedName>
        <fullName evidence="3">Uncharacterized protein</fullName>
    </submittedName>
</protein>
<gene>
    <name evidence="3" type="ordered locus">Snov_3352</name>
</gene>
<proteinExistence type="predicted"/>
<name>D7A8U2_ANCN5</name>
<evidence type="ECO:0000256" key="2">
    <source>
        <dbReference type="SAM" id="Phobius"/>
    </source>
</evidence>
<organism evidence="3 4">
    <name type="scientific">Ancylobacter novellus (strain ATCC 8093 / DSM 506 / JCM 20403 / CCM 1077 / IAM 12100 / NBRC 12443 / NCIMB 10456)</name>
    <name type="common">Starkeya novella</name>
    <dbReference type="NCBI Taxonomy" id="639283"/>
    <lineage>
        <taxon>Bacteria</taxon>
        <taxon>Pseudomonadati</taxon>
        <taxon>Pseudomonadota</taxon>
        <taxon>Alphaproteobacteria</taxon>
        <taxon>Hyphomicrobiales</taxon>
        <taxon>Xanthobacteraceae</taxon>
        <taxon>Ancylobacter</taxon>
    </lineage>
</organism>
<feature type="transmembrane region" description="Helical" evidence="2">
    <location>
        <begin position="54"/>
        <end position="79"/>
    </location>
</feature>
<keyword evidence="2" id="KW-0812">Transmembrane</keyword>
<evidence type="ECO:0000256" key="1">
    <source>
        <dbReference type="SAM" id="MobiDB-lite"/>
    </source>
</evidence>
<dbReference type="OrthoDB" id="7906671at2"/>
<dbReference type="Proteomes" id="UP000006633">
    <property type="component" value="Chromosome"/>
</dbReference>
<dbReference type="eggNOG" id="ENOG50339RG">
    <property type="taxonomic scope" value="Bacteria"/>
</dbReference>
<dbReference type="RefSeq" id="WP_013168127.1">
    <property type="nucleotide sequence ID" value="NC_014217.1"/>
</dbReference>
<feature type="transmembrane region" description="Helical" evidence="2">
    <location>
        <begin position="7"/>
        <end position="34"/>
    </location>
</feature>
<dbReference type="STRING" id="639283.Snov_3352"/>
<dbReference type="KEGG" id="sno:Snov_3352"/>
<feature type="transmembrane region" description="Helical" evidence="2">
    <location>
        <begin position="121"/>
        <end position="139"/>
    </location>
</feature>
<dbReference type="AlphaFoldDB" id="D7A8U2"/>
<feature type="transmembrane region" description="Helical" evidence="2">
    <location>
        <begin position="88"/>
        <end position="109"/>
    </location>
</feature>
<accession>D7A8U2</accession>
<evidence type="ECO:0000313" key="4">
    <source>
        <dbReference type="Proteomes" id="UP000006633"/>
    </source>
</evidence>